<feature type="domain" description="Core-binding (CB)" evidence="4">
    <location>
        <begin position="1"/>
        <end position="66"/>
    </location>
</feature>
<evidence type="ECO:0000313" key="6">
    <source>
        <dbReference type="Proteomes" id="UP000650524"/>
    </source>
</evidence>
<comment type="caution">
    <text evidence="5">The sequence shown here is derived from an EMBL/GenBank/DDBJ whole genome shotgun (WGS) entry which is preliminary data.</text>
</comment>
<dbReference type="AlphaFoldDB" id="A0A8J6MYJ8"/>
<evidence type="ECO:0000313" key="5">
    <source>
        <dbReference type="EMBL" id="MBC8176206.1"/>
    </source>
</evidence>
<gene>
    <name evidence="5" type="ORF">H8E19_02290</name>
</gene>
<dbReference type="Pfam" id="PF02899">
    <property type="entry name" value="Phage_int_SAM_1"/>
    <property type="match status" value="1"/>
</dbReference>
<keyword evidence="1 3" id="KW-0238">DNA-binding</keyword>
<reference evidence="5 6" key="1">
    <citation type="submission" date="2020-08" db="EMBL/GenBank/DDBJ databases">
        <title>Bridging the membrane lipid divide: bacteria of the FCB group superphylum have the potential to synthesize archaeal ether lipids.</title>
        <authorList>
            <person name="Villanueva L."/>
            <person name="Von Meijenfeldt F.A.B."/>
            <person name="Westbye A.B."/>
            <person name="Yadav S."/>
            <person name="Hopmans E.C."/>
            <person name="Dutilh B.E."/>
            <person name="Sinninghe Damste J.S."/>
        </authorList>
    </citation>
    <scope>NUCLEOTIDE SEQUENCE [LARGE SCALE GENOMIC DNA]</scope>
    <source>
        <strain evidence="5">NIOZ-UU27</strain>
    </source>
</reference>
<accession>A0A8J6MYJ8</accession>
<dbReference type="InterPro" id="IPR044068">
    <property type="entry name" value="CB"/>
</dbReference>
<dbReference type="SUPFAM" id="SSF56349">
    <property type="entry name" value="DNA breaking-rejoining enzymes"/>
    <property type="match status" value="1"/>
</dbReference>
<evidence type="ECO:0000256" key="3">
    <source>
        <dbReference type="PROSITE-ProRule" id="PRU01248"/>
    </source>
</evidence>
<dbReference type="Gene3D" id="1.10.150.130">
    <property type="match status" value="1"/>
</dbReference>
<dbReference type="InterPro" id="IPR010998">
    <property type="entry name" value="Integrase_recombinase_N"/>
</dbReference>
<dbReference type="Proteomes" id="UP000650524">
    <property type="component" value="Unassembled WGS sequence"/>
</dbReference>
<dbReference type="InterPro" id="IPR013762">
    <property type="entry name" value="Integrase-like_cat_sf"/>
</dbReference>
<evidence type="ECO:0000259" key="4">
    <source>
        <dbReference type="PROSITE" id="PS51900"/>
    </source>
</evidence>
<keyword evidence="2" id="KW-0233">DNA recombination</keyword>
<protein>
    <submittedName>
        <fullName evidence="5">Site-specific integrase</fullName>
    </submittedName>
</protein>
<evidence type="ECO:0000256" key="1">
    <source>
        <dbReference type="ARBA" id="ARBA00023125"/>
    </source>
</evidence>
<dbReference type="GO" id="GO:0006310">
    <property type="term" value="P:DNA recombination"/>
    <property type="evidence" value="ECO:0007669"/>
    <property type="project" value="UniProtKB-KW"/>
</dbReference>
<sequence length="209" mass="23536">MNAKKNTLKNYEFVLTRFENYFGNIELTSITSDNILPFLTKISEGSKQSTKKLRFSLVSAFFNFIKTSYDLNLQNPCDSPALKKIFKDQRPIHWKILEKDVVDEIIFRTENPRNRLMLELMARGGMRVGEVLKLTPNDVEDRKITGSLGDRGPSQVLFRLKRVLSRDCEISCHFCEHGASASQGTNPQSSSLCGISLNHAASSSGSRQG</sequence>
<evidence type="ECO:0000256" key="2">
    <source>
        <dbReference type="ARBA" id="ARBA00023172"/>
    </source>
</evidence>
<dbReference type="EMBL" id="JACNJD010000111">
    <property type="protein sequence ID" value="MBC8176206.1"/>
    <property type="molecule type" value="Genomic_DNA"/>
</dbReference>
<proteinExistence type="predicted"/>
<dbReference type="GO" id="GO:0003677">
    <property type="term" value="F:DNA binding"/>
    <property type="evidence" value="ECO:0007669"/>
    <property type="project" value="UniProtKB-UniRule"/>
</dbReference>
<dbReference type="InterPro" id="IPR011010">
    <property type="entry name" value="DNA_brk_join_enz"/>
</dbReference>
<name>A0A8J6MYJ8_9DELT</name>
<dbReference type="GO" id="GO:0015074">
    <property type="term" value="P:DNA integration"/>
    <property type="evidence" value="ECO:0007669"/>
    <property type="project" value="InterPro"/>
</dbReference>
<dbReference type="InterPro" id="IPR004107">
    <property type="entry name" value="Integrase_SAM-like_N"/>
</dbReference>
<dbReference type="PROSITE" id="PS51900">
    <property type="entry name" value="CB"/>
    <property type="match status" value="1"/>
</dbReference>
<organism evidence="5 6">
    <name type="scientific">Candidatus Desulfacyla euxinica</name>
    <dbReference type="NCBI Taxonomy" id="2841693"/>
    <lineage>
        <taxon>Bacteria</taxon>
        <taxon>Deltaproteobacteria</taxon>
        <taxon>Candidatus Desulfacyla</taxon>
    </lineage>
</organism>
<dbReference type="Gene3D" id="1.10.443.10">
    <property type="entry name" value="Intergrase catalytic core"/>
    <property type="match status" value="1"/>
</dbReference>